<evidence type="ECO:0000256" key="1">
    <source>
        <dbReference type="SAM" id="MobiDB-lite"/>
    </source>
</evidence>
<dbReference type="AlphaFoldDB" id="A0A1X2LF39"/>
<organism evidence="2 3">
    <name type="scientific">Mycolicibacterium vulneris</name>
    <dbReference type="NCBI Taxonomy" id="547163"/>
    <lineage>
        <taxon>Bacteria</taxon>
        <taxon>Bacillati</taxon>
        <taxon>Actinomycetota</taxon>
        <taxon>Actinomycetes</taxon>
        <taxon>Mycobacteriales</taxon>
        <taxon>Mycobacteriaceae</taxon>
        <taxon>Mycolicibacterium</taxon>
    </lineage>
</organism>
<name>A0A1X2LF39_9MYCO</name>
<gene>
    <name evidence="2" type="ORF">B8W69_01385</name>
</gene>
<keyword evidence="3" id="KW-1185">Reference proteome</keyword>
<evidence type="ECO:0000313" key="3">
    <source>
        <dbReference type="Proteomes" id="UP000242320"/>
    </source>
</evidence>
<feature type="compositionally biased region" description="Pro residues" evidence="1">
    <location>
        <begin position="47"/>
        <end position="57"/>
    </location>
</feature>
<sequence length="113" mass="12638">MMKTFWGWRDRQLPDGTVSWTLPDQHTYVTTPGSALLFPALCVPTGDIPPPTPPRPDPCADRTAMMPRRTRTRAQNRTNRIATDRKHNRRSRLAVHIGETGPPGEGDGDPPPF</sequence>
<evidence type="ECO:0000313" key="2">
    <source>
        <dbReference type="EMBL" id="OSC32594.1"/>
    </source>
</evidence>
<reference evidence="2 3" key="1">
    <citation type="submission" date="2017-04" db="EMBL/GenBank/DDBJ databases">
        <title>The new phylogeny of genus Mycobacterium.</title>
        <authorList>
            <person name="Tortoli E."/>
            <person name="Trovato A."/>
            <person name="Cirillo D.M."/>
        </authorList>
    </citation>
    <scope>NUCLEOTIDE SEQUENCE [LARGE SCALE GENOMIC DNA]</scope>
    <source>
        <strain evidence="2 3">DSM 45247</strain>
    </source>
</reference>
<protein>
    <recommendedName>
        <fullName evidence="4">13e12 repeat-containing protein</fullName>
    </recommendedName>
</protein>
<accession>A0A1X2LF39</accession>
<dbReference type="Proteomes" id="UP000242320">
    <property type="component" value="Unassembled WGS sequence"/>
</dbReference>
<dbReference type="EMBL" id="NCXM01000001">
    <property type="protein sequence ID" value="OSC32594.1"/>
    <property type="molecule type" value="Genomic_DNA"/>
</dbReference>
<feature type="region of interest" description="Disordered" evidence="1">
    <location>
        <begin position="47"/>
        <end position="113"/>
    </location>
</feature>
<dbReference type="OrthoDB" id="4734718at2"/>
<proteinExistence type="predicted"/>
<comment type="caution">
    <text evidence="2">The sequence shown here is derived from an EMBL/GenBank/DDBJ whole genome shotgun (WGS) entry which is preliminary data.</text>
</comment>
<evidence type="ECO:0008006" key="4">
    <source>
        <dbReference type="Google" id="ProtNLM"/>
    </source>
</evidence>